<dbReference type="InterPro" id="IPR004837">
    <property type="entry name" value="NaCa_Exmemb"/>
</dbReference>
<dbReference type="PANTHER" id="PTHR37958">
    <property type="entry name" value="SODIUM-POTASSIUM/PROTON ANTIPORTER CHAA"/>
    <property type="match status" value="1"/>
</dbReference>
<sequence length="379" mass="39932">MYRVAANFSRGAIAAWITVVALFVTTGLDVPWKTPWVLAALFAWLFVVVIWSALGAVHEAEGVARLIREPFSTLVLTLSVSVTEVVLIVAAMMVDREDSTMARDAMYSVLMIVLNGVVGLGLLIGGRRHFEQVFNLQGASAYLSVVIPLSAITLVLPTFTASSTGGTLTALQAVCFALMTLLLYGLFLFLQVGRHQRYFVDPGFADRAPGVSPTSASENVAHDIAPTPAKQVVIGGIRLLACILPISLLATPLATLLDHGLSALDIPAPVGGIVIAILVFAPEGLSTLIAVTRNELTKAINVSLGATLSTLGITVPVVLLIGLFTGQDVILGLPPTSIVLLATTLILATLTFSRARTTMLEGGVHLAVFVAFLVLAFEP</sequence>
<keyword evidence="8" id="KW-1185">Reference proteome</keyword>
<evidence type="ECO:0000256" key="1">
    <source>
        <dbReference type="ARBA" id="ARBA00004141"/>
    </source>
</evidence>
<dbReference type="Pfam" id="PF01699">
    <property type="entry name" value="Na_Ca_ex"/>
    <property type="match status" value="2"/>
</dbReference>
<evidence type="ECO:0000313" key="8">
    <source>
        <dbReference type="Proteomes" id="UP000479692"/>
    </source>
</evidence>
<evidence type="ECO:0000256" key="4">
    <source>
        <dbReference type="ARBA" id="ARBA00023136"/>
    </source>
</evidence>
<feature type="transmembrane region" description="Helical" evidence="5">
    <location>
        <begin position="168"/>
        <end position="190"/>
    </location>
</feature>
<feature type="domain" description="Sodium/calcium exchanger membrane region" evidence="6">
    <location>
        <begin position="39"/>
        <end position="192"/>
    </location>
</feature>
<feature type="transmembrane region" description="Helical" evidence="5">
    <location>
        <begin position="36"/>
        <end position="58"/>
    </location>
</feature>
<dbReference type="EMBL" id="WOXT01000002">
    <property type="protein sequence ID" value="MUV14557.1"/>
    <property type="molecule type" value="Genomic_DNA"/>
</dbReference>
<protein>
    <submittedName>
        <fullName evidence="7">Calcium:proton antiporter</fullName>
    </submittedName>
</protein>
<feature type="transmembrane region" description="Helical" evidence="5">
    <location>
        <begin position="12"/>
        <end position="30"/>
    </location>
</feature>
<proteinExistence type="predicted"/>
<dbReference type="PANTHER" id="PTHR37958:SF1">
    <property type="entry name" value="SODIUM-POTASSIUM_PROTON ANTIPORTER CHAA"/>
    <property type="match status" value="1"/>
</dbReference>
<feature type="transmembrane region" description="Helical" evidence="5">
    <location>
        <begin position="239"/>
        <end position="257"/>
    </location>
</feature>
<dbReference type="RefSeq" id="WP_156641840.1">
    <property type="nucleotide sequence ID" value="NZ_WOXT01000002.1"/>
</dbReference>
<keyword evidence="3 5" id="KW-1133">Transmembrane helix</keyword>
<evidence type="ECO:0000256" key="5">
    <source>
        <dbReference type="SAM" id="Phobius"/>
    </source>
</evidence>
<feature type="transmembrane region" description="Helical" evidence="5">
    <location>
        <begin position="105"/>
        <end position="124"/>
    </location>
</feature>
<accession>A0A7C9HMI6</accession>
<evidence type="ECO:0000256" key="2">
    <source>
        <dbReference type="ARBA" id="ARBA00022692"/>
    </source>
</evidence>
<feature type="transmembrane region" description="Helical" evidence="5">
    <location>
        <begin position="359"/>
        <end position="377"/>
    </location>
</feature>
<gene>
    <name evidence="7" type="ORF">GN331_10095</name>
</gene>
<dbReference type="GO" id="GO:0015386">
    <property type="term" value="F:potassium:proton antiporter activity"/>
    <property type="evidence" value="ECO:0007669"/>
    <property type="project" value="TreeGrafter"/>
</dbReference>
<evidence type="ECO:0000313" key="7">
    <source>
        <dbReference type="EMBL" id="MUV14557.1"/>
    </source>
</evidence>
<evidence type="ECO:0000259" key="6">
    <source>
        <dbReference type="Pfam" id="PF01699"/>
    </source>
</evidence>
<comment type="caution">
    <text evidence="7">The sequence shown here is derived from an EMBL/GenBank/DDBJ whole genome shotgun (WGS) entry which is preliminary data.</text>
</comment>
<name>A0A7C9HMI6_9GAMM</name>
<keyword evidence="2 5" id="KW-0812">Transmembrane</keyword>
<comment type="subcellular location">
    <subcellularLocation>
        <location evidence="1">Membrane</location>
        <topology evidence="1">Multi-pass membrane protein</topology>
    </subcellularLocation>
</comment>
<dbReference type="AlphaFoldDB" id="A0A7C9HMI6"/>
<keyword evidence="4 5" id="KW-0472">Membrane</keyword>
<feature type="transmembrane region" description="Helical" evidence="5">
    <location>
        <begin position="269"/>
        <end position="291"/>
    </location>
</feature>
<organism evidence="7 8">
    <name type="scientific">Noviluteimonas gilva</name>
    <dbReference type="NCBI Taxonomy" id="2682097"/>
    <lineage>
        <taxon>Bacteria</taxon>
        <taxon>Pseudomonadati</taxon>
        <taxon>Pseudomonadota</taxon>
        <taxon>Gammaproteobacteria</taxon>
        <taxon>Lysobacterales</taxon>
        <taxon>Lysobacteraceae</taxon>
        <taxon>Noviluteimonas</taxon>
    </lineage>
</organism>
<feature type="transmembrane region" description="Helical" evidence="5">
    <location>
        <begin position="330"/>
        <end position="352"/>
    </location>
</feature>
<dbReference type="InterPro" id="IPR052946">
    <property type="entry name" value="Alkaline_pH_Ca-Antiporter"/>
</dbReference>
<dbReference type="Proteomes" id="UP000479692">
    <property type="component" value="Unassembled WGS sequence"/>
</dbReference>
<feature type="transmembrane region" description="Helical" evidence="5">
    <location>
        <begin position="136"/>
        <end position="156"/>
    </location>
</feature>
<reference evidence="7 8" key="1">
    <citation type="submission" date="2019-12" db="EMBL/GenBank/DDBJ databases">
        <authorList>
            <person name="Xu J."/>
        </authorList>
    </citation>
    <scope>NUCLEOTIDE SEQUENCE [LARGE SCALE GENOMIC DNA]</scope>
    <source>
        <strain evidence="7 8">HX-5-24</strain>
    </source>
</reference>
<dbReference type="GO" id="GO:0015385">
    <property type="term" value="F:sodium:proton antiporter activity"/>
    <property type="evidence" value="ECO:0007669"/>
    <property type="project" value="TreeGrafter"/>
</dbReference>
<evidence type="ECO:0000256" key="3">
    <source>
        <dbReference type="ARBA" id="ARBA00022989"/>
    </source>
</evidence>
<feature type="transmembrane region" description="Helical" evidence="5">
    <location>
        <begin position="303"/>
        <end position="324"/>
    </location>
</feature>
<feature type="domain" description="Sodium/calcium exchanger membrane region" evidence="6">
    <location>
        <begin position="239"/>
        <end position="377"/>
    </location>
</feature>
<feature type="transmembrane region" description="Helical" evidence="5">
    <location>
        <begin position="70"/>
        <end position="93"/>
    </location>
</feature>
<dbReference type="GO" id="GO:0005886">
    <property type="term" value="C:plasma membrane"/>
    <property type="evidence" value="ECO:0007669"/>
    <property type="project" value="TreeGrafter"/>
</dbReference>